<dbReference type="PANTHER" id="PTHR40260:SF2">
    <property type="entry name" value="BLR8190 PROTEIN"/>
    <property type="match status" value="1"/>
</dbReference>
<protein>
    <recommendedName>
        <fullName evidence="2">EthD domain-containing protein</fullName>
    </recommendedName>
</protein>
<feature type="domain" description="EthD" evidence="2">
    <location>
        <begin position="17"/>
        <end position="86"/>
    </location>
</feature>
<evidence type="ECO:0000256" key="1">
    <source>
        <dbReference type="ARBA" id="ARBA00005986"/>
    </source>
</evidence>
<dbReference type="EMBL" id="NAJL01000005">
    <property type="protein sequence ID" value="TKA32402.1"/>
    <property type="molecule type" value="Genomic_DNA"/>
</dbReference>
<comment type="similarity">
    <text evidence="1">Belongs to the tpcK family.</text>
</comment>
<comment type="caution">
    <text evidence="3">The sequence shown here is derived from an EMBL/GenBank/DDBJ whole genome shotgun (WGS) entry which is preliminary data.</text>
</comment>
<dbReference type="InterPro" id="IPR009799">
    <property type="entry name" value="EthD_dom"/>
</dbReference>
<reference evidence="3 4" key="1">
    <citation type="submission" date="2017-03" db="EMBL/GenBank/DDBJ databases">
        <title>Genomes of endolithic fungi from Antarctica.</title>
        <authorList>
            <person name="Coleine C."/>
            <person name="Masonjones S."/>
            <person name="Stajich J.E."/>
        </authorList>
    </citation>
    <scope>NUCLEOTIDE SEQUENCE [LARGE SCALE GENOMIC DNA]</scope>
    <source>
        <strain evidence="3 4">CCFEE 6315</strain>
    </source>
</reference>
<evidence type="ECO:0000313" key="4">
    <source>
        <dbReference type="Proteomes" id="UP000308549"/>
    </source>
</evidence>
<dbReference type="Proteomes" id="UP000308549">
    <property type="component" value="Unassembled WGS sequence"/>
</dbReference>
<evidence type="ECO:0000313" key="3">
    <source>
        <dbReference type="EMBL" id="TKA32402.1"/>
    </source>
</evidence>
<name>A0A4U0UCG6_9PEZI</name>
<dbReference type="NCBIfam" id="TIGR02118">
    <property type="entry name" value="EthD family reductase"/>
    <property type="match status" value="1"/>
</dbReference>
<keyword evidence="4" id="KW-1185">Reference proteome</keyword>
<evidence type="ECO:0000259" key="2">
    <source>
        <dbReference type="Pfam" id="PF07110"/>
    </source>
</evidence>
<dbReference type="OrthoDB" id="4892971at2759"/>
<dbReference type="AlphaFoldDB" id="A0A4U0UCG6"/>
<dbReference type="GO" id="GO:0016491">
    <property type="term" value="F:oxidoreductase activity"/>
    <property type="evidence" value="ECO:0007669"/>
    <property type="project" value="InterPro"/>
</dbReference>
<dbReference type="Gene3D" id="3.30.70.100">
    <property type="match status" value="1"/>
</dbReference>
<organism evidence="3 4">
    <name type="scientific">Salinomyces thailandicus</name>
    <dbReference type="NCBI Taxonomy" id="706561"/>
    <lineage>
        <taxon>Eukaryota</taxon>
        <taxon>Fungi</taxon>
        <taxon>Dikarya</taxon>
        <taxon>Ascomycota</taxon>
        <taxon>Pezizomycotina</taxon>
        <taxon>Dothideomycetes</taxon>
        <taxon>Dothideomycetidae</taxon>
        <taxon>Mycosphaerellales</taxon>
        <taxon>Teratosphaeriaceae</taxon>
        <taxon>Salinomyces</taxon>
    </lineage>
</organism>
<dbReference type="InterPro" id="IPR011008">
    <property type="entry name" value="Dimeric_a/b-barrel"/>
</dbReference>
<dbReference type="PANTHER" id="PTHR40260">
    <property type="entry name" value="BLR8190 PROTEIN"/>
    <property type="match status" value="1"/>
</dbReference>
<accession>A0A4U0UCG6</accession>
<dbReference type="Pfam" id="PF07110">
    <property type="entry name" value="EthD"/>
    <property type="match status" value="1"/>
</dbReference>
<proteinExistence type="inferred from homology"/>
<gene>
    <name evidence="3" type="ORF">B0A50_01508</name>
</gene>
<sequence length="99" mass="11012">MATISVLYPAGTNFKMDYYMSTHMPLVQQKWGSYGLKSWKVVQMPSEQPFCVMALLEFDSMASFQKAGAGPEREDVMNDIKNFSDKEPTILTGGMVGSS</sequence>
<dbReference type="SUPFAM" id="SSF54909">
    <property type="entry name" value="Dimeric alpha+beta barrel"/>
    <property type="match status" value="1"/>
</dbReference>